<accession>A0AAV2YLB7</accession>
<dbReference type="Proteomes" id="UP001146120">
    <property type="component" value="Unassembled WGS sequence"/>
</dbReference>
<proteinExistence type="predicted"/>
<dbReference type="Gene3D" id="2.30.29.30">
    <property type="entry name" value="Pleckstrin-homology domain (PH domain)/Phosphotyrosine-binding domain (PTB)"/>
    <property type="match status" value="1"/>
</dbReference>
<dbReference type="EMBL" id="DAKRPA010000267">
    <property type="protein sequence ID" value="DAZ94134.1"/>
    <property type="molecule type" value="Genomic_DNA"/>
</dbReference>
<dbReference type="InterPro" id="IPR011993">
    <property type="entry name" value="PH-like_dom_sf"/>
</dbReference>
<dbReference type="SUPFAM" id="SSF50729">
    <property type="entry name" value="PH domain-like"/>
    <property type="match status" value="1"/>
</dbReference>
<keyword evidence="2" id="KW-1185">Reference proteome</keyword>
<evidence type="ECO:0008006" key="3">
    <source>
        <dbReference type="Google" id="ProtNLM"/>
    </source>
</evidence>
<comment type="caution">
    <text evidence="1">The sequence shown here is derived from an EMBL/GenBank/DDBJ whole genome shotgun (WGS) entry which is preliminary data.</text>
</comment>
<evidence type="ECO:0000313" key="2">
    <source>
        <dbReference type="Proteomes" id="UP001146120"/>
    </source>
</evidence>
<organism evidence="1 2">
    <name type="scientific">Lagenidium giganteum</name>
    <dbReference type="NCBI Taxonomy" id="4803"/>
    <lineage>
        <taxon>Eukaryota</taxon>
        <taxon>Sar</taxon>
        <taxon>Stramenopiles</taxon>
        <taxon>Oomycota</taxon>
        <taxon>Peronosporomycetes</taxon>
        <taxon>Pythiales</taxon>
        <taxon>Pythiaceae</taxon>
    </lineage>
</organism>
<dbReference type="AlphaFoldDB" id="A0AAV2YLB7"/>
<reference evidence="1" key="1">
    <citation type="submission" date="2022-11" db="EMBL/GenBank/DDBJ databases">
        <authorList>
            <person name="Morgan W.R."/>
            <person name="Tartar A."/>
        </authorList>
    </citation>
    <scope>NUCLEOTIDE SEQUENCE</scope>
    <source>
        <strain evidence="1">ARSEF 373</strain>
    </source>
</reference>
<name>A0AAV2YLB7_9STRA</name>
<reference evidence="1" key="2">
    <citation type="journal article" date="2023" name="Microbiol Resour">
        <title>Decontamination and Annotation of the Draft Genome Sequence of the Oomycete Lagenidium giganteum ARSEF 373.</title>
        <authorList>
            <person name="Morgan W.R."/>
            <person name="Tartar A."/>
        </authorList>
    </citation>
    <scope>NUCLEOTIDE SEQUENCE</scope>
    <source>
        <strain evidence="1">ARSEF 373</strain>
    </source>
</reference>
<sequence>MADYQGYLLLHDIGRQAVSAVTDVNQAWWLSRHQMSTMFLTLCLAFQDPFYFELEGGLLQYYTKRNGKWMGQFSVTRHRVVARPLAGGHSPNRFTVDLCPVRSVHDTERSLNEFKRMTIVLSASSPEAAAEWIRAFQLWRRHNWKDPVYIASYDDEYKALKAMMTVYKLEPKLSRSVEVALRRVELCSPQPQDDSTARELEKRALAVNVNSSSFQARVNCVSFHKYSSTLPERAAAF</sequence>
<gene>
    <name evidence="1" type="ORF">N0F65_010378</name>
</gene>
<protein>
    <recommendedName>
        <fullName evidence="3">PH domain-containing protein</fullName>
    </recommendedName>
</protein>
<evidence type="ECO:0000313" key="1">
    <source>
        <dbReference type="EMBL" id="DAZ94134.1"/>
    </source>
</evidence>